<dbReference type="Gene3D" id="3.20.170.10">
    <property type="entry name" value="ADP-ribosylation domain"/>
    <property type="match status" value="1"/>
</dbReference>
<dbReference type="STRING" id="1121131.SAMN02745229_02627"/>
<dbReference type="AlphaFoldDB" id="A0A1M5ZT30"/>
<dbReference type="SUPFAM" id="SSF56399">
    <property type="entry name" value="ADP-ribosylation"/>
    <property type="match status" value="1"/>
</dbReference>
<sequence length="183" mass="21269">MEEQFFYHVISDMPKKTGEHIVLDESHPNGVHKRVYDHIKIVEDIYNNPDKYKDTELDYPVIVALRELALEKVRKQKYPQYPSRMASIYVSRSFKEAEQWGDYFAKLGRPTYGIAKVKVNGNTYEGDAYKCFDGCVSEEENLKMAEVYWRNGENDDGHREILEILAAGDIEVIEIVKEINANI</sequence>
<accession>A0A1M5ZT30</accession>
<dbReference type="EMBL" id="FQXK01000022">
    <property type="protein sequence ID" value="SHI27269.1"/>
    <property type="molecule type" value="Genomic_DNA"/>
</dbReference>
<protein>
    <recommendedName>
        <fullName evidence="3">DUF2441 domain-containing protein</fullName>
    </recommendedName>
</protein>
<dbReference type="RefSeq" id="WP_073388433.1">
    <property type="nucleotide sequence ID" value="NZ_FQXK01000022.1"/>
</dbReference>
<name>A0A1M5ZT30_BUTFI</name>
<evidence type="ECO:0008006" key="3">
    <source>
        <dbReference type="Google" id="ProtNLM"/>
    </source>
</evidence>
<organism evidence="1 2">
    <name type="scientific">Butyrivibrio fibrisolvens DSM 3071</name>
    <dbReference type="NCBI Taxonomy" id="1121131"/>
    <lineage>
        <taxon>Bacteria</taxon>
        <taxon>Bacillati</taxon>
        <taxon>Bacillota</taxon>
        <taxon>Clostridia</taxon>
        <taxon>Lachnospirales</taxon>
        <taxon>Lachnospiraceae</taxon>
        <taxon>Butyrivibrio</taxon>
    </lineage>
</organism>
<dbReference type="Gene3D" id="1.10.3800.10">
    <property type="entry name" value="ADP-ribosylation domain"/>
    <property type="match status" value="1"/>
</dbReference>
<evidence type="ECO:0000313" key="1">
    <source>
        <dbReference type="EMBL" id="SHI27269.1"/>
    </source>
</evidence>
<dbReference type="Proteomes" id="UP000184278">
    <property type="component" value="Unassembled WGS sequence"/>
</dbReference>
<dbReference type="InterPro" id="IPR018840">
    <property type="entry name" value="DUF2441"/>
</dbReference>
<dbReference type="OrthoDB" id="1999918at2"/>
<evidence type="ECO:0000313" key="2">
    <source>
        <dbReference type="Proteomes" id="UP000184278"/>
    </source>
</evidence>
<gene>
    <name evidence="1" type="ORF">SAMN02745229_02627</name>
</gene>
<dbReference type="Pfam" id="PF10386">
    <property type="entry name" value="DUF2441"/>
    <property type="match status" value="1"/>
</dbReference>
<reference evidence="2" key="1">
    <citation type="submission" date="2016-11" db="EMBL/GenBank/DDBJ databases">
        <authorList>
            <person name="Varghese N."/>
            <person name="Submissions S."/>
        </authorList>
    </citation>
    <scope>NUCLEOTIDE SEQUENCE [LARGE SCALE GENOMIC DNA]</scope>
    <source>
        <strain evidence="2">DSM 3071</strain>
    </source>
</reference>
<keyword evidence="2" id="KW-1185">Reference proteome</keyword>
<proteinExistence type="predicted"/>